<dbReference type="InterPro" id="IPR011576">
    <property type="entry name" value="Pyridox_Oxase_N"/>
</dbReference>
<accession>A0A378RPL8</accession>
<dbReference type="Gene3D" id="2.30.110.10">
    <property type="entry name" value="Electron Transport, Fmn-binding Protein, Chain A"/>
    <property type="match status" value="1"/>
</dbReference>
<dbReference type="EMBL" id="CP068108">
    <property type="protein sequence ID" value="QQT99156.1"/>
    <property type="molecule type" value="Genomic_DNA"/>
</dbReference>
<keyword evidence="1" id="KW-0560">Oxidoreductase</keyword>
<evidence type="ECO:0000313" key="6">
    <source>
        <dbReference type="Proteomes" id="UP000596202"/>
    </source>
</evidence>
<dbReference type="GO" id="GO:0070967">
    <property type="term" value="F:coenzyme F420 binding"/>
    <property type="evidence" value="ECO:0007669"/>
    <property type="project" value="TreeGrafter"/>
</dbReference>
<organism evidence="4 5">
    <name type="scientific">Myroides odoratus</name>
    <name type="common">Flavobacterium odoratum</name>
    <dbReference type="NCBI Taxonomy" id="256"/>
    <lineage>
        <taxon>Bacteria</taxon>
        <taxon>Pseudomonadati</taxon>
        <taxon>Bacteroidota</taxon>
        <taxon>Flavobacteriia</taxon>
        <taxon>Flavobacteriales</taxon>
        <taxon>Flavobacteriaceae</taxon>
        <taxon>Myroides</taxon>
    </lineage>
</organism>
<dbReference type="Proteomes" id="UP000596202">
    <property type="component" value="Chromosome"/>
</dbReference>
<dbReference type="RefSeq" id="WP_002986901.1">
    <property type="nucleotide sequence ID" value="NZ_CP068107.1"/>
</dbReference>
<evidence type="ECO:0000313" key="4">
    <source>
        <dbReference type="EMBL" id="STZ28294.1"/>
    </source>
</evidence>
<sequence length="182" mass="20750">MSTDTINPNFDQHKVKPKAPKVEELINECKSVMIASLNEDGSPLVSTAPYSRVGNDFQILVSFMAKHTKNLRDRKKVSFMFVEDESTSKQLYARHRLTIETEAELVGKENPLYDQAMVDLRERHGKVIEVLGNLEDFIMFNLKPIKGSYVNGFGSAYFIDENLQVMEHRHGAHGQHNVDVKK</sequence>
<evidence type="ECO:0000313" key="3">
    <source>
        <dbReference type="EMBL" id="QQT99156.1"/>
    </source>
</evidence>
<dbReference type="Pfam" id="PF01243">
    <property type="entry name" value="PNPOx_N"/>
    <property type="match status" value="1"/>
</dbReference>
<dbReference type="PANTHER" id="PTHR35176:SF6">
    <property type="entry name" value="HEME OXYGENASE HI_0854-RELATED"/>
    <property type="match status" value="1"/>
</dbReference>
<reference evidence="3 6" key="2">
    <citation type="submission" date="2021-01" db="EMBL/GenBank/DDBJ databases">
        <title>FDA dAtabase for Regulatory Grade micrObial Sequences (FDA-ARGOS): Supporting development and validation of Infectious Disease Dx tests.</title>
        <authorList>
            <person name="Sproer C."/>
            <person name="Gronow S."/>
            <person name="Severitt S."/>
            <person name="Schroder I."/>
            <person name="Tallon L."/>
            <person name="Sadzewicz L."/>
            <person name="Zhao X."/>
            <person name="Boylan J."/>
            <person name="Ott S."/>
            <person name="Bowen H."/>
            <person name="Vavikolanu K."/>
            <person name="Mehta A."/>
            <person name="Aluvathingal J."/>
            <person name="Nadendla S."/>
            <person name="Lowell S."/>
            <person name="Myers T."/>
            <person name="Yan Y."/>
            <person name="Sichtig H."/>
        </authorList>
    </citation>
    <scope>NUCLEOTIDE SEQUENCE [LARGE SCALE GENOMIC DNA]</scope>
    <source>
        <strain evidence="3 6">FDAARGOS_1131</strain>
    </source>
</reference>
<dbReference type="SUPFAM" id="SSF50475">
    <property type="entry name" value="FMN-binding split barrel"/>
    <property type="match status" value="1"/>
</dbReference>
<evidence type="ECO:0000256" key="1">
    <source>
        <dbReference type="ARBA" id="ARBA00023002"/>
    </source>
</evidence>
<evidence type="ECO:0000313" key="5">
    <source>
        <dbReference type="Proteomes" id="UP000255024"/>
    </source>
</evidence>
<feature type="domain" description="Pyridoxamine 5'-phosphate oxidase N-terminal" evidence="2">
    <location>
        <begin position="20"/>
        <end position="149"/>
    </location>
</feature>
<evidence type="ECO:0000259" key="2">
    <source>
        <dbReference type="Pfam" id="PF01243"/>
    </source>
</evidence>
<reference evidence="4 5" key="1">
    <citation type="submission" date="2018-06" db="EMBL/GenBank/DDBJ databases">
        <authorList>
            <consortium name="Pathogen Informatics"/>
            <person name="Doyle S."/>
        </authorList>
    </citation>
    <scope>NUCLEOTIDE SEQUENCE [LARGE SCALE GENOMIC DNA]</scope>
    <source>
        <strain evidence="4 5">NCTC11179</strain>
    </source>
</reference>
<protein>
    <submittedName>
        <fullName evidence="4">Heme utilization protein HutZ</fullName>
    </submittedName>
    <submittedName>
        <fullName evidence="3">Pyridoxamine 5'-phosphate oxidase family protein</fullName>
    </submittedName>
</protein>
<name>A0A378RPL8_MYROD</name>
<dbReference type="InterPro" id="IPR012349">
    <property type="entry name" value="Split_barrel_FMN-bd"/>
</dbReference>
<dbReference type="GO" id="GO:0016627">
    <property type="term" value="F:oxidoreductase activity, acting on the CH-CH group of donors"/>
    <property type="evidence" value="ECO:0007669"/>
    <property type="project" value="TreeGrafter"/>
</dbReference>
<dbReference type="EMBL" id="UGQL01000001">
    <property type="protein sequence ID" value="STZ28294.1"/>
    <property type="molecule type" value="Genomic_DNA"/>
</dbReference>
<dbReference type="GeneID" id="93528619"/>
<gene>
    <name evidence="3" type="ORF">I6I88_13165</name>
    <name evidence="4" type="ORF">NCTC11179_01836</name>
</gene>
<proteinExistence type="predicted"/>
<dbReference type="PIRSF" id="PIRSF004633">
    <property type="entry name" value="UCP_PLP_oxd"/>
    <property type="match status" value="1"/>
</dbReference>
<dbReference type="InterPro" id="IPR052019">
    <property type="entry name" value="F420H2_bilvrd_red/Heme_oxyg"/>
</dbReference>
<dbReference type="PANTHER" id="PTHR35176">
    <property type="entry name" value="HEME OXYGENASE HI_0854-RELATED"/>
    <property type="match status" value="1"/>
</dbReference>
<dbReference type="InterPro" id="IPR014419">
    <property type="entry name" value="HutZ"/>
</dbReference>
<dbReference type="AlphaFoldDB" id="A0A378RPL8"/>
<dbReference type="OrthoDB" id="5345368at2"/>
<keyword evidence="5" id="KW-1185">Reference proteome</keyword>
<dbReference type="GO" id="GO:0005829">
    <property type="term" value="C:cytosol"/>
    <property type="evidence" value="ECO:0007669"/>
    <property type="project" value="TreeGrafter"/>
</dbReference>
<dbReference type="Proteomes" id="UP000255024">
    <property type="component" value="Unassembled WGS sequence"/>
</dbReference>